<evidence type="ECO:0000313" key="6">
    <source>
        <dbReference type="Proteomes" id="UP000696413"/>
    </source>
</evidence>
<evidence type="ECO:0000256" key="2">
    <source>
        <dbReference type="ARBA" id="ARBA00023125"/>
    </source>
</evidence>
<dbReference type="PANTHER" id="PTHR43537">
    <property type="entry name" value="TRANSCRIPTIONAL REGULATOR, GNTR FAMILY"/>
    <property type="match status" value="1"/>
</dbReference>
<proteinExistence type="predicted"/>
<dbReference type="PANTHER" id="PTHR43537:SF5">
    <property type="entry name" value="UXU OPERON TRANSCRIPTIONAL REGULATOR"/>
    <property type="match status" value="1"/>
</dbReference>
<accession>A0ABS6HGU0</accession>
<comment type="caution">
    <text evidence="5">The sequence shown here is derived from an EMBL/GenBank/DDBJ whole genome shotgun (WGS) entry which is preliminary data.</text>
</comment>
<keyword evidence="3" id="KW-0804">Transcription</keyword>
<organism evidence="5 6">
    <name type="scientific">Mycolicibacterium goodii</name>
    <name type="common">Mycobacterium goodii</name>
    <dbReference type="NCBI Taxonomy" id="134601"/>
    <lineage>
        <taxon>Bacteria</taxon>
        <taxon>Bacillati</taxon>
        <taxon>Actinomycetota</taxon>
        <taxon>Actinomycetes</taxon>
        <taxon>Mycobacteriales</taxon>
        <taxon>Mycobacteriaceae</taxon>
        <taxon>Mycolicibacterium</taxon>
    </lineage>
</organism>
<dbReference type="InterPro" id="IPR008920">
    <property type="entry name" value="TF_FadR/GntR_C"/>
</dbReference>
<reference evidence="5 6" key="1">
    <citation type="submission" date="2021-05" db="EMBL/GenBank/DDBJ databases">
        <title>Draft Genome Sequences of Clinical Respiratory Isolates of Mycobacterium goodii Recovered in Ireland.</title>
        <authorList>
            <person name="Flanagan P.R."/>
            <person name="Mok S."/>
            <person name="Roycroft E."/>
            <person name="Rogers T.R."/>
            <person name="Fitzgibbon M."/>
        </authorList>
    </citation>
    <scope>NUCLEOTIDE SEQUENCE [LARGE SCALE GENOMIC DNA]</scope>
    <source>
        <strain evidence="5 6">14IE55</strain>
    </source>
</reference>
<dbReference type="Pfam" id="PF07729">
    <property type="entry name" value="FCD"/>
    <property type="match status" value="1"/>
</dbReference>
<keyword evidence="2" id="KW-0238">DNA-binding</keyword>
<dbReference type="PROSITE" id="PS50949">
    <property type="entry name" value="HTH_GNTR"/>
    <property type="match status" value="1"/>
</dbReference>
<dbReference type="Proteomes" id="UP000696413">
    <property type="component" value="Unassembled WGS sequence"/>
</dbReference>
<protein>
    <submittedName>
        <fullName evidence="5">GntR family transcriptional regulator</fullName>
    </submittedName>
</protein>
<dbReference type="InterPro" id="IPR036388">
    <property type="entry name" value="WH-like_DNA-bd_sf"/>
</dbReference>
<dbReference type="SUPFAM" id="SSF48008">
    <property type="entry name" value="GntR ligand-binding domain-like"/>
    <property type="match status" value="1"/>
</dbReference>
<dbReference type="InterPro" id="IPR036390">
    <property type="entry name" value="WH_DNA-bd_sf"/>
</dbReference>
<evidence type="ECO:0000256" key="1">
    <source>
        <dbReference type="ARBA" id="ARBA00023015"/>
    </source>
</evidence>
<dbReference type="Gene3D" id="1.10.10.10">
    <property type="entry name" value="Winged helix-like DNA-binding domain superfamily/Winged helix DNA-binding domain"/>
    <property type="match status" value="1"/>
</dbReference>
<sequence>MARKLTDEPSSEPVRQFAPAKRIRAYESVVEQIENAILHGELRPGQRLPSERELTAQFAVSRATVREALRVLESQGLVKSRQGDPTGGAVVQEFSPDALNRSLTTMVHLEQFDLADLVQFRMTVEGSATFLAAISHTPEQLAAMKAAHAAATDAIRLGYEAFSAADVDFHRCVAQAAGSGLLRVCNDVACGVVMNLIEAKLKAAVDIDELMRDSCHRHGLVLEQIEKRNGTKAARMALQDMMEHYGPFIPDERRAPLDAFAARAPMG</sequence>
<dbReference type="InterPro" id="IPR000524">
    <property type="entry name" value="Tscrpt_reg_HTH_GntR"/>
</dbReference>
<dbReference type="CDD" id="cd07377">
    <property type="entry name" value="WHTH_GntR"/>
    <property type="match status" value="1"/>
</dbReference>
<keyword evidence="6" id="KW-1185">Reference proteome</keyword>
<dbReference type="InterPro" id="IPR011711">
    <property type="entry name" value="GntR_C"/>
</dbReference>
<dbReference type="SMART" id="SM00345">
    <property type="entry name" value="HTH_GNTR"/>
    <property type="match status" value="1"/>
</dbReference>
<dbReference type="PRINTS" id="PR00035">
    <property type="entry name" value="HTHGNTR"/>
</dbReference>
<dbReference type="SUPFAM" id="SSF46785">
    <property type="entry name" value="Winged helix' DNA-binding domain"/>
    <property type="match status" value="1"/>
</dbReference>
<feature type="domain" description="HTH gntR-type" evidence="4">
    <location>
        <begin position="23"/>
        <end position="94"/>
    </location>
</feature>
<dbReference type="SMART" id="SM00895">
    <property type="entry name" value="FCD"/>
    <property type="match status" value="1"/>
</dbReference>
<evidence type="ECO:0000256" key="3">
    <source>
        <dbReference type="ARBA" id="ARBA00023163"/>
    </source>
</evidence>
<keyword evidence="1" id="KW-0805">Transcription regulation</keyword>
<gene>
    <name evidence="5" type="ORF">KL859_03370</name>
</gene>
<dbReference type="RefSeq" id="WP_083631873.1">
    <property type="nucleotide sequence ID" value="NZ_JAHBOJ010000026.1"/>
</dbReference>
<dbReference type="Gene3D" id="1.20.120.530">
    <property type="entry name" value="GntR ligand-binding domain-like"/>
    <property type="match status" value="1"/>
</dbReference>
<evidence type="ECO:0000259" key="4">
    <source>
        <dbReference type="PROSITE" id="PS50949"/>
    </source>
</evidence>
<dbReference type="EMBL" id="JAHBOM010000002">
    <property type="protein sequence ID" value="MBU8821911.1"/>
    <property type="molecule type" value="Genomic_DNA"/>
</dbReference>
<evidence type="ECO:0000313" key="5">
    <source>
        <dbReference type="EMBL" id="MBU8821911.1"/>
    </source>
</evidence>
<name>A0ABS6HGU0_MYCGD</name>
<dbReference type="Pfam" id="PF00392">
    <property type="entry name" value="GntR"/>
    <property type="match status" value="1"/>
</dbReference>